<name>A0A7C9JC76_9ACTN</name>
<dbReference type="GO" id="GO:0016020">
    <property type="term" value="C:membrane"/>
    <property type="evidence" value="ECO:0007669"/>
    <property type="project" value="TreeGrafter"/>
</dbReference>
<sequence>MPTFATFDGTVLSYRVTGQGDPLVVLPGGPMQDAAYLGDLGGLPAHRRLVILDPRGTGGSATPADPATYRCDRQVADVEALRLHLGLDRIDVLGHSAGANLAVLYAAAHPGAVGRLVLVTPSLFAVGLDVTGEERLAVARLRAGEPWYPEAIEALELLVGGAEADFRAVTPFFHGRYDAAAKAAVEGPARNAEAARIFGSDGAYDPAGTRAALGELAARVLLVGGEYDVNSVPAKVEAFAALFPAAECVVQPGAGHYPWLDDPRTFVATVSSWLAQPDSASK</sequence>
<dbReference type="GO" id="GO:0016787">
    <property type="term" value="F:hydrolase activity"/>
    <property type="evidence" value="ECO:0007669"/>
    <property type="project" value="UniProtKB-KW"/>
</dbReference>
<proteinExistence type="predicted"/>
<keyword evidence="2" id="KW-0378">Hydrolase</keyword>
<evidence type="ECO:0000259" key="1">
    <source>
        <dbReference type="Pfam" id="PF00561"/>
    </source>
</evidence>
<dbReference type="RefSeq" id="WP_161480565.1">
    <property type="nucleotide sequence ID" value="NZ_WXEW01000004.1"/>
</dbReference>
<accession>A0A7C9JC76</accession>
<feature type="domain" description="AB hydrolase-1" evidence="1">
    <location>
        <begin position="22"/>
        <end position="263"/>
    </location>
</feature>
<dbReference type="EMBL" id="WXEW01000004">
    <property type="protein sequence ID" value="NAS23304.1"/>
    <property type="molecule type" value="Genomic_DNA"/>
</dbReference>
<dbReference type="InterPro" id="IPR050266">
    <property type="entry name" value="AB_hydrolase_sf"/>
</dbReference>
<dbReference type="AlphaFoldDB" id="A0A7C9JC76"/>
<dbReference type="Pfam" id="PF00561">
    <property type="entry name" value="Abhydrolase_1"/>
    <property type="match status" value="1"/>
</dbReference>
<keyword evidence="3" id="KW-1185">Reference proteome</keyword>
<evidence type="ECO:0000313" key="3">
    <source>
        <dbReference type="Proteomes" id="UP000479526"/>
    </source>
</evidence>
<comment type="caution">
    <text evidence="2">The sequence shown here is derived from an EMBL/GenBank/DDBJ whole genome shotgun (WGS) entry which is preliminary data.</text>
</comment>
<gene>
    <name evidence="2" type="ORF">GT755_16570</name>
</gene>
<dbReference type="InterPro" id="IPR000073">
    <property type="entry name" value="AB_hydrolase_1"/>
</dbReference>
<dbReference type="PANTHER" id="PTHR43798">
    <property type="entry name" value="MONOACYLGLYCEROL LIPASE"/>
    <property type="match status" value="1"/>
</dbReference>
<dbReference type="SUPFAM" id="SSF53474">
    <property type="entry name" value="alpha/beta-Hydrolases"/>
    <property type="match status" value="1"/>
</dbReference>
<dbReference type="Gene3D" id="3.40.50.1820">
    <property type="entry name" value="alpha/beta hydrolase"/>
    <property type="match status" value="1"/>
</dbReference>
<evidence type="ECO:0000313" key="2">
    <source>
        <dbReference type="EMBL" id="NAS23304.1"/>
    </source>
</evidence>
<protein>
    <submittedName>
        <fullName evidence="2">Alpha/beta fold hydrolase</fullName>
    </submittedName>
</protein>
<dbReference type="InterPro" id="IPR029058">
    <property type="entry name" value="AB_hydrolase_fold"/>
</dbReference>
<dbReference type="PANTHER" id="PTHR43798:SF27">
    <property type="entry name" value="HYDROLASE ALPHA_BETA HYDROLASE FOLD FAMILY"/>
    <property type="match status" value="1"/>
</dbReference>
<organism evidence="2 3">
    <name type="scientific">Herbidospora solisilvae</name>
    <dbReference type="NCBI Taxonomy" id="2696284"/>
    <lineage>
        <taxon>Bacteria</taxon>
        <taxon>Bacillati</taxon>
        <taxon>Actinomycetota</taxon>
        <taxon>Actinomycetes</taxon>
        <taxon>Streptosporangiales</taxon>
        <taxon>Streptosporangiaceae</taxon>
        <taxon>Herbidospora</taxon>
    </lineage>
</organism>
<dbReference type="Proteomes" id="UP000479526">
    <property type="component" value="Unassembled WGS sequence"/>
</dbReference>
<reference evidence="2 3" key="1">
    <citation type="submission" date="2020-01" db="EMBL/GenBank/DDBJ databases">
        <title>Herbidospora sp. NEAU-GS84 nov., a novel actinomycete isolated from soil.</title>
        <authorList>
            <person name="Han L."/>
        </authorList>
    </citation>
    <scope>NUCLEOTIDE SEQUENCE [LARGE SCALE GENOMIC DNA]</scope>
    <source>
        <strain evidence="2 3">NEAU-GS84</strain>
    </source>
</reference>